<evidence type="ECO:0000256" key="2">
    <source>
        <dbReference type="ARBA" id="ARBA00023445"/>
    </source>
</evidence>
<feature type="domain" description="NAD-dependent epimerase/dehydratase" evidence="3">
    <location>
        <begin position="15"/>
        <end position="274"/>
    </location>
</feature>
<evidence type="ECO:0000313" key="5">
    <source>
        <dbReference type="Proteomes" id="UP001301769"/>
    </source>
</evidence>
<accession>A0AAN7B771</accession>
<comment type="similarity">
    <text evidence="2">Belongs to the NAD(P)-dependent epimerase/dehydratase family. Dihydroflavonol-4-reductase subfamily.</text>
</comment>
<dbReference type="InterPro" id="IPR050425">
    <property type="entry name" value="NAD(P)_dehydrat-like"/>
</dbReference>
<dbReference type="GO" id="GO:0016616">
    <property type="term" value="F:oxidoreductase activity, acting on the CH-OH group of donors, NAD or NADP as acceptor"/>
    <property type="evidence" value="ECO:0007669"/>
    <property type="project" value="TreeGrafter"/>
</dbReference>
<gene>
    <name evidence="4" type="ORF">QBC37DRAFT_423043</name>
</gene>
<evidence type="ECO:0000256" key="1">
    <source>
        <dbReference type="ARBA" id="ARBA00023002"/>
    </source>
</evidence>
<evidence type="ECO:0000313" key="4">
    <source>
        <dbReference type="EMBL" id="KAK4213398.1"/>
    </source>
</evidence>
<dbReference type="InterPro" id="IPR001509">
    <property type="entry name" value="Epimerase_deHydtase"/>
</dbReference>
<name>A0AAN7B771_9PEZI</name>
<reference evidence="4" key="2">
    <citation type="submission" date="2023-05" db="EMBL/GenBank/DDBJ databases">
        <authorList>
            <consortium name="Lawrence Berkeley National Laboratory"/>
            <person name="Steindorff A."/>
            <person name="Hensen N."/>
            <person name="Bonometti L."/>
            <person name="Westerberg I."/>
            <person name="Brannstrom I.O."/>
            <person name="Guillou S."/>
            <person name="Cros-Aarteil S."/>
            <person name="Calhoun S."/>
            <person name="Haridas S."/>
            <person name="Kuo A."/>
            <person name="Mondo S."/>
            <person name="Pangilinan J."/>
            <person name="Riley R."/>
            <person name="Labutti K."/>
            <person name="Andreopoulos B."/>
            <person name="Lipzen A."/>
            <person name="Chen C."/>
            <person name="Yanf M."/>
            <person name="Daum C."/>
            <person name="Ng V."/>
            <person name="Clum A."/>
            <person name="Ohm R."/>
            <person name="Martin F."/>
            <person name="Silar P."/>
            <person name="Natvig D."/>
            <person name="Lalanne C."/>
            <person name="Gautier V."/>
            <person name="Ament-Velasquez S.L."/>
            <person name="Kruys A."/>
            <person name="Hutchinson M.I."/>
            <person name="Powell A.J."/>
            <person name="Barry K."/>
            <person name="Miller A.N."/>
            <person name="Grigoriev I.V."/>
            <person name="Debuchy R."/>
            <person name="Gladieux P."/>
            <person name="Thoren M.H."/>
            <person name="Johannesson H."/>
        </authorList>
    </citation>
    <scope>NUCLEOTIDE SEQUENCE</scope>
    <source>
        <strain evidence="4">PSN293</strain>
    </source>
</reference>
<dbReference type="Pfam" id="PF01370">
    <property type="entry name" value="Epimerase"/>
    <property type="match status" value="1"/>
</dbReference>
<dbReference type="Gene3D" id="3.40.50.720">
    <property type="entry name" value="NAD(P)-binding Rossmann-like Domain"/>
    <property type="match status" value="1"/>
</dbReference>
<sequence length="358" mass="38827">MTADNKHGGTAKGPVLVTGANGYIAGHVIEQLLRAGYAVRGTIRSDPRVASAAKRLREALGDQLASRLEIIQVSDITASNAFHDAAKGTTAIVHIAAPVNIFTADPSSFMHASVEGIKQALNAAYENQDTVQSFVFMSSTAAIISEKGGDYTFTEADWNMYAERMVAEKGVMAAPRHVVYEASKVAAEGEFWSFEERKAPKFAMTAVNPIMCAGPPIVRPESPEEIHLSTKMIWNIFNGVPLDKAAIPGVYQGYVDVRDVAAAVVYTVDHPGETDGERLILARWYSPPQAVADILRREYPDRKSAMEHGVEGAGYEVGYGFPARIAFDGGKVVSITGREYIPWERTVVDTIEALTHLL</sequence>
<proteinExistence type="inferred from homology"/>
<keyword evidence="5" id="KW-1185">Reference proteome</keyword>
<protein>
    <recommendedName>
        <fullName evidence="3">NAD-dependent epimerase/dehydratase domain-containing protein</fullName>
    </recommendedName>
</protein>
<organism evidence="4 5">
    <name type="scientific">Rhypophila decipiens</name>
    <dbReference type="NCBI Taxonomy" id="261697"/>
    <lineage>
        <taxon>Eukaryota</taxon>
        <taxon>Fungi</taxon>
        <taxon>Dikarya</taxon>
        <taxon>Ascomycota</taxon>
        <taxon>Pezizomycotina</taxon>
        <taxon>Sordariomycetes</taxon>
        <taxon>Sordariomycetidae</taxon>
        <taxon>Sordariales</taxon>
        <taxon>Naviculisporaceae</taxon>
        <taxon>Rhypophila</taxon>
    </lineage>
</organism>
<dbReference type="PANTHER" id="PTHR10366:SF562">
    <property type="entry name" value="ALDEHYDE REDUCTASE II (AFU_ORTHOLOGUE AFUA_1G11360)"/>
    <property type="match status" value="1"/>
</dbReference>
<dbReference type="AlphaFoldDB" id="A0AAN7B771"/>
<keyword evidence="1" id="KW-0560">Oxidoreductase</keyword>
<reference evidence="4" key="1">
    <citation type="journal article" date="2023" name="Mol. Phylogenet. Evol.">
        <title>Genome-scale phylogeny and comparative genomics of the fungal order Sordariales.</title>
        <authorList>
            <person name="Hensen N."/>
            <person name="Bonometti L."/>
            <person name="Westerberg I."/>
            <person name="Brannstrom I.O."/>
            <person name="Guillou S."/>
            <person name="Cros-Aarteil S."/>
            <person name="Calhoun S."/>
            <person name="Haridas S."/>
            <person name="Kuo A."/>
            <person name="Mondo S."/>
            <person name="Pangilinan J."/>
            <person name="Riley R."/>
            <person name="LaButti K."/>
            <person name="Andreopoulos B."/>
            <person name="Lipzen A."/>
            <person name="Chen C."/>
            <person name="Yan M."/>
            <person name="Daum C."/>
            <person name="Ng V."/>
            <person name="Clum A."/>
            <person name="Steindorff A."/>
            <person name="Ohm R.A."/>
            <person name="Martin F."/>
            <person name="Silar P."/>
            <person name="Natvig D.O."/>
            <person name="Lalanne C."/>
            <person name="Gautier V."/>
            <person name="Ament-Velasquez S.L."/>
            <person name="Kruys A."/>
            <person name="Hutchinson M.I."/>
            <person name="Powell A.J."/>
            <person name="Barry K."/>
            <person name="Miller A.N."/>
            <person name="Grigoriev I.V."/>
            <person name="Debuchy R."/>
            <person name="Gladieux P."/>
            <person name="Hiltunen Thoren M."/>
            <person name="Johannesson H."/>
        </authorList>
    </citation>
    <scope>NUCLEOTIDE SEQUENCE</scope>
    <source>
        <strain evidence="4">PSN293</strain>
    </source>
</reference>
<dbReference type="PANTHER" id="PTHR10366">
    <property type="entry name" value="NAD DEPENDENT EPIMERASE/DEHYDRATASE"/>
    <property type="match status" value="1"/>
</dbReference>
<comment type="caution">
    <text evidence="4">The sequence shown here is derived from an EMBL/GenBank/DDBJ whole genome shotgun (WGS) entry which is preliminary data.</text>
</comment>
<dbReference type="InterPro" id="IPR036291">
    <property type="entry name" value="NAD(P)-bd_dom_sf"/>
</dbReference>
<dbReference type="EMBL" id="MU858109">
    <property type="protein sequence ID" value="KAK4213398.1"/>
    <property type="molecule type" value="Genomic_DNA"/>
</dbReference>
<evidence type="ECO:0000259" key="3">
    <source>
        <dbReference type="Pfam" id="PF01370"/>
    </source>
</evidence>
<dbReference type="Proteomes" id="UP001301769">
    <property type="component" value="Unassembled WGS sequence"/>
</dbReference>
<dbReference type="SUPFAM" id="SSF51735">
    <property type="entry name" value="NAD(P)-binding Rossmann-fold domains"/>
    <property type="match status" value="1"/>
</dbReference>